<dbReference type="SUPFAM" id="SSF49764">
    <property type="entry name" value="HSP20-like chaperones"/>
    <property type="match status" value="1"/>
</dbReference>
<dbReference type="EMBL" id="KV878594">
    <property type="protein sequence ID" value="OJJ54533.1"/>
    <property type="molecule type" value="Genomic_DNA"/>
</dbReference>
<name>A0A1L9T5G8_9EURO</name>
<dbReference type="Proteomes" id="UP000184356">
    <property type="component" value="Unassembled WGS sequence"/>
</dbReference>
<proteinExistence type="inferred from homology"/>
<evidence type="ECO:0000256" key="1">
    <source>
        <dbReference type="ARBA" id="ARBA00023016"/>
    </source>
</evidence>
<dbReference type="OrthoDB" id="1431247at2759"/>
<evidence type="ECO:0000259" key="4">
    <source>
        <dbReference type="PROSITE" id="PS01031"/>
    </source>
</evidence>
<dbReference type="Gene3D" id="2.60.40.790">
    <property type="match status" value="1"/>
</dbReference>
<organism evidence="5 6">
    <name type="scientific">Aspergillus sydowii CBS 593.65</name>
    <dbReference type="NCBI Taxonomy" id="1036612"/>
    <lineage>
        <taxon>Eukaryota</taxon>
        <taxon>Fungi</taxon>
        <taxon>Dikarya</taxon>
        <taxon>Ascomycota</taxon>
        <taxon>Pezizomycotina</taxon>
        <taxon>Eurotiomycetes</taxon>
        <taxon>Eurotiomycetidae</taxon>
        <taxon>Eurotiales</taxon>
        <taxon>Aspergillaceae</taxon>
        <taxon>Aspergillus</taxon>
        <taxon>Aspergillus subgen. Nidulantes</taxon>
    </lineage>
</organism>
<comment type="similarity">
    <text evidence="2 3">Belongs to the small heat shock protein (HSP20) family.</text>
</comment>
<evidence type="ECO:0000313" key="6">
    <source>
        <dbReference type="Proteomes" id="UP000184356"/>
    </source>
</evidence>
<feature type="domain" description="SHSP" evidence="4">
    <location>
        <begin position="65"/>
        <end position="179"/>
    </location>
</feature>
<gene>
    <name evidence="5" type="ORF">ASPSYDRAFT_61127</name>
</gene>
<dbReference type="PROSITE" id="PS01031">
    <property type="entry name" value="SHSP"/>
    <property type="match status" value="1"/>
</dbReference>
<dbReference type="AlphaFoldDB" id="A0A1L9T5G8"/>
<evidence type="ECO:0000256" key="3">
    <source>
        <dbReference type="RuleBase" id="RU003616"/>
    </source>
</evidence>
<evidence type="ECO:0000313" key="5">
    <source>
        <dbReference type="EMBL" id="OJJ54533.1"/>
    </source>
</evidence>
<keyword evidence="6" id="KW-1185">Reference proteome</keyword>
<dbReference type="CDD" id="cd06464">
    <property type="entry name" value="ACD_sHsps-like"/>
    <property type="match status" value="1"/>
</dbReference>
<dbReference type="VEuPathDB" id="FungiDB:ASPSYDRAFT_61127"/>
<dbReference type="GeneID" id="63766021"/>
<protein>
    <recommendedName>
        <fullName evidence="4">SHSP domain-containing protein</fullName>
    </recommendedName>
</protein>
<reference evidence="6" key="1">
    <citation type="journal article" date="2017" name="Genome Biol.">
        <title>Comparative genomics reveals high biological diversity and specific adaptations in the industrially and medically important fungal genus Aspergillus.</title>
        <authorList>
            <person name="de Vries R.P."/>
            <person name="Riley R."/>
            <person name="Wiebenga A."/>
            <person name="Aguilar-Osorio G."/>
            <person name="Amillis S."/>
            <person name="Uchima C.A."/>
            <person name="Anderluh G."/>
            <person name="Asadollahi M."/>
            <person name="Askin M."/>
            <person name="Barry K."/>
            <person name="Battaglia E."/>
            <person name="Bayram O."/>
            <person name="Benocci T."/>
            <person name="Braus-Stromeyer S.A."/>
            <person name="Caldana C."/>
            <person name="Canovas D."/>
            <person name="Cerqueira G.C."/>
            <person name="Chen F."/>
            <person name="Chen W."/>
            <person name="Choi C."/>
            <person name="Clum A."/>
            <person name="Dos Santos R.A."/>
            <person name="Damasio A.R."/>
            <person name="Diallinas G."/>
            <person name="Emri T."/>
            <person name="Fekete E."/>
            <person name="Flipphi M."/>
            <person name="Freyberg S."/>
            <person name="Gallo A."/>
            <person name="Gournas C."/>
            <person name="Habgood R."/>
            <person name="Hainaut M."/>
            <person name="Harispe M.L."/>
            <person name="Henrissat B."/>
            <person name="Hilden K.S."/>
            <person name="Hope R."/>
            <person name="Hossain A."/>
            <person name="Karabika E."/>
            <person name="Karaffa L."/>
            <person name="Karanyi Z."/>
            <person name="Krasevec N."/>
            <person name="Kuo A."/>
            <person name="Kusch H."/>
            <person name="LaButti K."/>
            <person name="Lagendijk E.L."/>
            <person name="Lapidus A."/>
            <person name="Levasseur A."/>
            <person name="Lindquist E."/>
            <person name="Lipzen A."/>
            <person name="Logrieco A.F."/>
            <person name="MacCabe A."/>
            <person name="Maekelae M.R."/>
            <person name="Malavazi I."/>
            <person name="Melin P."/>
            <person name="Meyer V."/>
            <person name="Mielnichuk N."/>
            <person name="Miskei M."/>
            <person name="Molnar A.P."/>
            <person name="Mule G."/>
            <person name="Ngan C.Y."/>
            <person name="Orejas M."/>
            <person name="Orosz E."/>
            <person name="Ouedraogo J.P."/>
            <person name="Overkamp K.M."/>
            <person name="Park H.-S."/>
            <person name="Perrone G."/>
            <person name="Piumi F."/>
            <person name="Punt P.J."/>
            <person name="Ram A.F."/>
            <person name="Ramon A."/>
            <person name="Rauscher S."/>
            <person name="Record E."/>
            <person name="Riano-Pachon D.M."/>
            <person name="Robert V."/>
            <person name="Roehrig J."/>
            <person name="Ruller R."/>
            <person name="Salamov A."/>
            <person name="Salih N.S."/>
            <person name="Samson R.A."/>
            <person name="Sandor E."/>
            <person name="Sanguinetti M."/>
            <person name="Schuetze T."/>
            <person name="Sepcic K."/>
            <person name="Shelest E."/>
            <person name="Sherlock G."/>
            <person name="Sophianopoulou V."/>
            <person name="Squina F.M."/>
            <person name="Sun H."/>
            <person name="Susca A."/>
            <person name="Todd R.B."/>
            <person name="Tsang A."/>
            <person name="Unkles S.E."/>
            <person name="van de Wiele N."/>
            <person name="van Rossen-Uffink D."/>
            <person name="Oliveira J.V."/>
            <person name="Vesth T.C."/>
            <person name="Visser J."/>
            <person name="Yu J.-H."/>
            <person name="Zhou M."/>
            <person name="Andersen M.R."/>
            <person name="Archer D.B."/>
            <person name="Baker S.E."/>
            <person name="Benoit I."/>
            <person name="Brakhage A.A."/>
            <person name="Braus G.H."/>
            <person name="Fischer R."/>
            <person name="Frisvad J.C."/>
            <person name="Goldman G.H."/>
            <person name="Houbraken J."/>
            <person name="Oakley B."/>
            <person name="Pocsi I."/>
            <person name="Scazzocchio C."/>
            <person name="Seiboth B."/>
            <person name="vanKuyk P.A."/>
            <person name="Wortman J."/>
            <person name="Dyer P.S."/>
            <person name="Grigoriev I.V."/>
        </authorList>
    </citation>
    <scope>NUCLEOTIDE SEQUENCE [LARGE SCALE GENOMIC DNA]</scope>
    <source>
        <strain evidence="6">CBS 593.65</strain>
    </source>
</reference>
<accession>A0A1L9T5G8</accession>
<dbReference type="RefSeq" id="XP_040698339.1">
    <property type="nucleotide sequence ID" value="XM_040849948.1"/>
</dbReference>
<sequence length="179" mass="20189">MAQVIQSRLSPRNYLAYRNLPIALSLPSKSRAMSLMHRRPGGGFLSFMRALDDFDNSLASRSLDNQFMTHYPRFDIRETSDGYRLDGELPGVEKKDIDIEFPDQTTLNIKGHTEKSTSTEGDEGSWWCMERSTGDFRRSFSFPSPVDQDHVEATLKNGVLSINVPKAQAATTGKRIDVK</sequence>
<evidence type="ECO:0000256" key="2">
    <source>
        <dbReference type="PROSITE-ProRule" id="PRU00285"/>
    </source>
</evidence>
<dbReference type="STRING" id="1036612.A0A1L9T5G8"/>
<dbReference type="InterPro" id="IPR031107">
    <property type="entry name" value="Small_HSP"/>
</dbReference>
<dbReference type="PANTHER" id="PTHR11527">
    <property type="entry name" value="HEAT-SHOCK PROTEIN 20 FAMILY MEMBER"/>
    <property type="match status" value="1"/>
</dbReference>
<keyword evidence="1" id="KW-0346">Stress response</keyword>
<dbReference type="Pfam" id="PF00011">
    <property type="entry name" value="HSP20"/>
    <property type="match status" value="1"/>
</dbReference>
<dbReference type="InterPro" id="IPR002068">
    <property type="entry name" value="A-crystallin/Hsp20_dom"/>
</dbReference>
<dbReference type="InterPro" id="IPR008978">
    <property type="entry name" value="HSP20-like_chaperone"/>
</dbReference>